<sequence>PPKVLTLSPLPVEGRGALATVTKSVLQVSDPDNPADVLVMVLEPPRHGRLTRLHGDRALSRFKLEELSREQIQYVHDGSEGTEDGVVLQINDGHSYQNILLQVHINQKVRRTEEEEEEEDA</sequence>
<dbReference type="AlphaFoldDB" id="A0AAV1QEV4"/>
<evidence type="ECO:0000313" key="5">
    <source>
        <dbReference type="EMBL" id="CAK6982947.1"/>
    </source>
</evidence>
<evidence type="ECO:0000313" key="6">
    <source>
        <dbReference type="Proteomes" id="UP001314229"/>
    </source>
</evidence>
<reference evidence="5 6" key="1">
    <citation type="submission" date="2024-01" db="EMBL/GenBank/DDBJ databases">
        <authorList>
            <person name="Alioto T."/>
            <person name="Alioto T."/>
            <person name="Gomez Garrido J."/>
        </authorList>
    </citation>
    <scope>NUCLEOTIDE SEQUENCE [LARGE SCALE GENOMIC DNA]</scope>
</reference>
<evidence type="ECO:0000256" key="3">
    <source>
        <dbReference type="ARBA" id="ARBA00023180"/>
    </source>
</evidence>
<keyword evidence="1" id="KW-0732">Signal</keyword>
<dbReference type="InterPro" id="IPR051561">
    <property type="entry name" value="FRAS1_ECM"/>
</dbReference>
<dbReference type="Pfam" id="PF16184">
    <property type="entry name" value="Cadherin_3"/>
    <property type="match status" value="1"/>
</dbReference>
<accession>A0AAV1QEV4</accession>
<feature type="non-terminal residue" evidence="5">
    <location>
        <position position="1"/>
    </location>
</feature>
<dbReference type="EMBL" id="CAWUFR010001147">
    <property type="protein sequence ID" value="CAK6982947.1"/>
    <property type="molecule type" value="Genomic_DNA"/>
</dbReference>
<dbReference type="PANTHER" id="PTHR45739:SF1">
    <property type="entry name" value="EXTRACELLULAR MATRIX ORGANIZING PROTEIN FRAS1"/>
    <property type="match status" value="1"/>
</dbReference>
<protein>
    <submittedName>
        <fullName evidence="5">LOW QUALITY PROTEIN: extracellular matrix protein FRAS1</fullName>
    </submittedName>
</protein>
<keyword evidence="6" id="KW-1185">Reference proteome</keyword>
<feature type="repeat" description="CSPG" evidence="4">
    <location>
        <begin position="1"/>
        <end position="91"/>
    </location>
</feature>
<dbReference type="GO" id="GO:0009653">
    <property type="term" value="P:anatomical structure morphogenesis"/>
    <property type="evidence" value="ECO:0007669"/>
    <property type="project" value="TreeGrafter"/>
</dbReference>
<dbReference type="InterPro" id="IPR039005">
    <property type="entry name" value="CSPG_rpt"/>
</dbReference>
<comment type="caution">
    <text evidence="5">The sequence shown here is derived from an EMBL/GenBank/DDBJ whole genome shotgun (WGS) entry which is preliminary data.</text>
</comment>
<dbReference type="PROSITE" id="PS51854">
    <property type="entry name" value="CSPG"/>
    <property type="match status" value="1"/>
</dbReference>
<dbReference type="Proteomes" id="UP001314229">
    <property type="component" value="Unassembled WGS sequence"/>
</dbReference>
<keyword evidence="3" id="KW-0325">Glycoprotein</keyword>
<gene>
    <name evidence="5" type="ORF">FSCOSCO3_A006995</name>
</gene>
<keyword evidence="2" id="KW-0677">Repeat</keyword>
<evidence type="ECO:0000256" key="1">
    <source>
        <dbReference type="ARBA" id="ARBA00022729"/>
    </source>
</evidence>
<evidence type="ECO:0000256" key="4">
    <source>
        <dbReference type="PROSITE-ProRule" id="PRU01201"/>
    </source>
</evidence>
<proteinExistence type="predicted"/>
<dbReference type="PANTHER" id="PTHR45739">
    <property type="entry name" value="MATRIX PROTEIN, PUTATIVE-RELATED"/>
    <property type="match status" value="1"/>
</dbReference>
<organism evidence="5 6">
    <name type="scientific">Scomber scombrus</name>
    <name type="common">Atlantic mackerel</name>
    <name type="synonym">Scomber vernalis</name>
    <dbReference type="NCBI Taxonomy" id="13677"/>
    <lineage>
        <taxon>Eukaryota</taxon>
        <taxon>Metazoa</taxon>
        <taxon>Chordata</taxon>
        <taxon>Craniata</taxon>
        <taxon>Vertebrata</taxon>
        <taxon>Euteleostomi</taxon>
        <taxon>Actinopterygii</taxon>
        <taxon>Neopterygii</taxon>
        <taxon>Teleostei</taxon>
        <taxon>Neoteleostei</taxon>
        <taxon>Acanthomorphata</taxon>
        <taxon>Pelagiaria</taxon>
        <taxon>Scombriformes</taxon>
        <taxon>Scombridae</taxon>
        <taxon>Scomber</taxon>
    </lineage>
</organism>
<evidence type="ECO:0000256" key="2">
    <source>
        <dbReference type="ARBA" id="ARBA00022737"/>
    </source>
</evidence>
<name>A0AAV1QEV4_SCOSC</name>